<reference evidence="2 3" key="1">
    <citation type="submission" date="2019-07" db="EMBL/GenBank/DDBJ databases">
        <title>De Novo Assembly of kiwifruit Actinidia rufa.</title>
        <authorList>
            <person name="Sugita-Konishi S."/>
            <person name="Sato K."/>
            <person name="Mori E."/>
            <person name="Abe Y."/>
            <person name="Kisaki G."/>
            <person name="Hamano K."/>
            <person name="Suezawa K."/>
            <person name="Otani M."/>
            <person name="Fukuda T."/>
            <person name="Manabe T."/>
            <person name="Gomi K."/>
            <person name="Tabuchi M."/>
            <person name="Akimitsu K."/>
            <person name="Kataoka I."/>
        </authorList>
    </citation>
    <scope>NUCLEOTIDE SEQUENCE [LARGE SCALE GENOMIC DNA]</scope>
    <source>
        <strain evidence="3">cv. Fuchu</strain>
    </source>
</reference>
<gene>
    <name evidence="2" type="ORF">Acr_28g0012880</name>
</gene>
<evidence type="ECO:0000256" key="1">
    <source>
        <dbReference type="SAM" id="MobiDB-lite"/>
    </source>
</evidence>
<keyword evidence="3" id="KW-1185">Reference proteome</keyword>
<evidence type="ECO:0000313" key="2">
    <source>
        <dbReference type="EMBL" id="GFZ20583.1"/>
    </source>
</evidence>
<feature type="compositionally biased region" description="Basic and acidic residues" evidence="1">
    <location>
        <begin position="125"/>
        <end position="144"/>
    </location>
</feature>
<sequence>MVNHSEMAMKGDRPRLAIIPKGTSKLAGKSPGSDSVCRIPARWSWVHQKVADPAITAGFRRVTSTMKPTDFYPAEGDVGEDHVRRLRPEVGRGGGDWWCGGGSGVNDSPDSADFSAYDDSISGLKMEREEESGTHYSEDRIRRV</sequence>
<accession>A0A7J0HBW7</accession>
<dbReference type="Proteomes" id="UP000585474">
    <property type="component" value="Unassembled WGS sequence"/>
</dbReference>
<protein>
    <submittedName>
        <fullName evidence="2">Uncharacterized protein</fullName>
    </submittedName>
</protein>
<dbReference type="AlphaFoldDB" id="A0A7J0HBW7"/>
<evidence type="ECO:0000313" key="3">
    <source>
        <dbReference type="Proteomes" id="UP000585474"/>
    </source>
</evidence>
<proteinExistence type="predicted"/>
<dbReference type="OrthoDB" id="1930739at2759"/>
<feature type="region of interest" description="Disordered" evidence="1">
    <location>
        <begin position="96"/>
        <end position="144"/>
    </location>
</feature>
<organism evidence="2 3">
    <name type="scientific">Actinidia rufa</name>
    <dbReference type="NCBI Taxonomy" id="165716"/>
    <lineage>
        <taxon>Eukaryota</taxon>
        <taxon>Viridiplantae</taxon>
        <taxon>Streptophyta</taxon>
        <taxon>Embryophyta</taxon>
        <taxon>Tracheophyta</taxon>
        <taxon>Spermatophyta</taxon>
        <taxon>Magnoliopsida</taxon>
        <taxon>eudicotyledons</taxon>
        <taxon>Gunneridae</taxon>
        <taxon>Pentapetalae</taxon>
        <taxon>asterids</taxon>
        <taxon>Ericales</taxon>
        <taxon>Actinidiaceae</taxon>
        <taxon>Actinidia</taxon>
    </lineage>
</organism>
<dbReference type="EMBL" id="BJWL01000028">
    <property type="protein sequence ID" value="GFZ20583.1"/>
    <property type="molecule type" value="Genomic_DNA"/>
</dbReference>
<comment type="caution">
    <text evidence="2">The sequence shown here is derived from an EMBL/GenBank/DDBJ whole genome shotgun (WGS) entry which is preliminary data.</text>
</comment>
<name>A0A7J0HBW7_9ERIC</name>